<keyword evidence="5" id="KW-0819">tRNA processing</keyword>
<dbReference type="CDD" id="cd05398">
    <property type="entry name" value="NT_ClassII-CCAase"/>
    <property type="match status" value="1"/>
</dbReference>
<evidence type="ECO:0000256" key="10">
    <source>
        <dbReference type="ARBA" id="ARBA00022884"/>
    </source>
</evidence>
<dbReference type="SUPFAM" id="SSF81301">
    <property type="entry name" value="Nucleotidyltransferase"/>
    <property type="match status" value="1"/>
</dbReference>
<dbReference type="InterPro" id="IPR043519">
    <property type="entry name" value="NT_sf"/>
</dbReference>
<gene>
    <name evidence="14" type="ORF">DFR64_0326</name>
</gene>
<evidence type="ECO:0000256" key="4">
    <source>
        <dbReference type="ARBA" id="ARBA00022679"/>
    </source>
</evidence>
<dbReference type="GO" id="GO:0000166">
    <property type="term" value="F:nucleotide binding"/>
    <property type="evidence" value="ECO:0007669"/>
    <property type="project" value="UniProtKB-KW"/>
</dbReference>
<dbReference type="PANTHER" id="PTHR47545:SF2">
    <property type="entry name" value="CC-ADDING TRNA NUCLEOTIDYLTRANSFERASE"/>
    <property type="match status" value="1"/>
</dbReference>
<sequence>MIRKILGPEISDVVTTLIETCEEIYLVGGSIRDHLLDIPSHDLDFVVKRNALKAAKICADKLGGHYYALDAERGTGRALVEIKGESIILDFATLASEGIQTDLELRDFTINAMAVNIAAPKDLFDPLHGAQDLRAGLLRPCSPASFANDPIRTIRAVRFQQRLNLTLDQSAEVLIQAAAPGLSGISAERKRDELFAVFESDNIKQSCELMQSYKIWDLVFPYLAELDRLQDIPRHFHSLKEHTLYVLDYCQQLLEHIYGSDIVPENVFIKSAWESLDEFQSDLVDYFSRPLHPQRQYDGLLYLAILYHDLSKVEINPVEVSGKIGFPGHAEKSADLFDKTRSNWALSKEEFQFVDHIIRNHMLPEGINGTDEANSRRVLYRFFQRSGSAGVLIGIFHLADILATYEDTITPERWKKALNTCRTLLECWFRKYNQIIAPPALLSGDEVMRDFSLAPGPQIGKLLEDVQEGQAAGIINSKEMAYKHILCLLDRKED</sequence>
<dbReference type="SUPFAM" id="SSF81891">
    <property type="entry name" value="Poly A polymerase C-terminal region-like"/>
    <property type="match status" value="1"/>
</dbReference>
<dbReference type="Pfam" id="PF01743">
    <property type="entry name" value="PolyA_pol"/>
    <property type="match status" value="1"/>
</dbReference>
<keyword evidence="15" id="KW-1185">Reference proteome</keyword>
<protein>
    <submittedName>
        <fullName evidence="14">Poly(A) polymerase</fullName>
    </submittedName>
</protein>
<dbReference type="OrthoDB" id="9805698at2"/>
<keyword evidence="7" id="KW-0479">Metal-binding</keyword>
<keyword evidence="8" id="KW-0547">Nucleotide-binding</keyword>
<evidence type="ECO:0000256" key="7">
    <source>
        <dbReference type="ARBA" id="ARBA00022723"/>
    </source>
</evidence>
<dbReference type="InterPro" id="IPR050124">
    <property type="entry name" value="tRNA_CCA-adding_enzyme"/>
</dbReference>
<keyword evidence="6" id="KW-0548">Nucleotidyltransferase</keyword>
<dbReference type="EMBL" id="QUMS01000001">
    <property type="protein sequence ID" value="REG10468.1"/>
    <property type="molecule type" value="Genomic_DNA"/>
</dbReference>
<dbReference type="InterPro" id="IPR002646">
    <property type="entry name" value="PolA_pol_head_dom"/>
</dbReference>
<evidence type="ECO:0000256" key="8">
    <source>
        <dbReference type="ARBA" id="ARBA00022741"/>
    </source>
</evidence>
<comment type="caution">
    <text evidence="14">The sequence shown here is derived from an EMBL/GenBank/DDBJ whole genome shotgun (WGS) entry which is preliminary data.</text>
</comment>
<accession>A0A347ZUG4</accession>
<name>A0A347ZUG4_9CHLR</name>
<evidence type="ECO:0000259" key="12">
    <source>
        <dbReference type="Pfam" id="PF01743"/>
    </source>
</evidence>
<dbReference type="AlphaFoldDB" id="A0A347ZUG4"/>
<evidence type="ECO:0000256" key="5">
    <source>
        <dbReference type="ARBA" id="ARBA00022694"/>
    </source>
</evidence>
<proteinExistence type="inferred from homology"/>
<dbReference type="Gene3D" id="3.30.460.10">
    <property type="entry name" value="Beta Polymerase, domain 2"/>
    <property type="match status" value="1"/>
</dbReference>
<dbReference type="Gene3D" id="1.10.3090.10">
    <property type="entry name" value="cca-adding enzyme, domain 2"/>
    <property type="match status" value="1"/>
</dbReference>
<dbReference type="Pfam" id="PF12627">
    <property type="entry name" value="PolyA_pol_RNAbd"/>
    <property type="match status" value="1"/>
</dbReference>
<reference evidence="14 15" key="1">
    <citation type="submission" date="2018-08" db="EMBL/GenBank/DDBJ databases">
        <title>Genomic Encyclopedia of Type Strains, Phase IV (KMG-IV): sequencing the most valuable type-strain genomes for metagenomic binning, comparative biology and taxonomic classification.</title>
        <authorList>
            <person name="Goeker M."/>
        </authorList>
    </citation>
    <scope>NUCLEOTIDE SEQUENCE [LARGE SCALE GENOMIC DNA]</scope>
    <source>
        <strain evidence="14 15">DSM 23923</strain>
    </source>
</reference>
<dbReference type="GO" id="GO:0008033">
    <property type="term" value="P:tRNA processing"/>
    <property type="evidence" value="ECO:0007669"/>
    <property type="project" value="UniProtKB-KW"/>
</dbReference>
<keyword evidence="3" id="KW-0820">tRNA-binding</keyword>
<dbReference type="GO" id="GO:0000049">
    <property type="term" value="F:tRNA binding"/>
    <property type="evidence" value="ECO:0007669"/>
    <property type="project" value="UniProtKB-KW"/>
</dbReference>
<evidence type="ECO:0000313" key="15">
    <source>
        <dbReference type="Proteomes" id="UP000256388"/>
    </source>
</evidence>
<evidence type="ECO:0000259" key="13">
    <source>
        <dbReference type="Pfam" id="PF12627"/>
    </source>
</evidence>
<keyword evidence="9" id="KW-0460">Magnesium</keyword>
<dbReference type="PANTHER" id="PTHR47545">
    <property type="entry name" value="MULTIFUNCTIONAL CCA PROTEIN"/>
    <property type="match status" value="1"/>
</dbReference>
<evidence type="ECO:0000256" key="11">
    <source>
        <dbReference type="RuleBase" id="RU003953"/>
    </source>
</evidence>
<dbReference type="InterPro" id="IPR032828">
    <property type="entry name" value="PolyA_RNA-bd"/>
</dbReference>
<dbReference type="GO" id="GO:0016779">
    <property type="term" value="F:nucleotidyltransferase activity"/>
    <property type="evidence" value="ECO:0007669"/>
    <property type="project" value="UniProtKB-KW"/>
</dbReference>
<evidence type="ECO:0000256" key="2">
    <source>
        <dbReference type="ARBA" id="ARBA00007265"/>
    </source>
</evidence>
<comment type="similarity">
    <text evidence="2 11">Belongs to the tRNA nucleotidyltransferase/poly(A) polymerase family.</text>
</comment>
<feature type="domain" description="Poly A polymerase head" evidence="12">
    <location>
        <begin position="24"/>
        <end position="139"/>
    </location>
</feature>
<dbReference type="Proteomes" id="UP000256388">
    <property type="component" value="Unassembled WGS sequence"/>
</dbReference>
<dbReference type="GO" id="GO:0046872">
    <property type="term" value="F:metal ion binding"/>
    <property type="evidence" value="ECO:0007669"/>
    <property type="project" value="UniProtKB-KW"/>
</dbReference>
<keyword evidence="4 11" id="KW-0808">Transferase</keyword>
<comment type="cofactor">
    <cofactor evidence="1">
        <name>Mg(2+)</name>
        <dbReference type="ChEBI" id="CHEBI:18420"/>
    </cofactor>
</comment>
<evidence type="ECO:0000256" key="3">
    <source>
        <dbReference type="ARBA" id="ARBA00022555"/>
    </source>
</evidence>
<evidence type="ECO:0000256" key="1">
    <source>
        <dbReference type="ARBA" id="ARBA00001946"/>
    </source>
</evidence>
<evidence type="ECO:0000256" key="6">
    <source>
        <dbReference type="ARBA" id="ARBA00022695"/>
    </source>
</evidence>
<feature type="domain" description="tRNA nucleotidyltransferase/poly(A) polymerase RNA and SrmB- binding" evidence="13">
    <location>
        <begin position="164"/>
        <end position="224"/>
    </location>
</feature>
<keyword evidence="10 11" id="KW-0694">RNA-binding</keyword>
<organism evidence="14 15">
    <name type="scientific">Pelolinea submarina</name>
    <dbReference type="NCBI Taxonomy" id="913107"/>
    <lineage>
        <taxon>Bacteria</taxon>
        <taxon>Bacillati</taxon>
        <taxon>Chloroflexota</taxon>
        <taxon>Anaerolineae</taxon>
        <taxon>Anaerolineales</taxon>
        <taxon>Anaerolineaceae</taxon>
        <taxon>Pelolinea</taxon>
    </lineage>
</organism>
<evidence type="ECO:0000313" key="14">
    <source>
        <dbReference type="EMBL" id="REG10468.1"/>
    </source>
</evidence>
<dbReference type="RefSeq" id="WP_116223647.1">
    <property type="nucleotide sequence ID" value="NZ_AP018437.1"/>
</dbReference>
<evidence type="ECO:0000256" key="9">
    <source>
        <dbReference type="ARBA" id="ARBA00022842"/>
    </source>
</evidence>